<feature type="domain" description="Late embryogenesis abundant protein ECP63-like" evidence="3">
    <location>
        <begin position="207"/>
        <end position="248"/>
    </location>
</feature>
<keyword evidence="1" id="KW-0175">Coiled coil</keyword>
<organism evidence="4 5">
    <name type="scientific">Ficus carica</name>
    <name type="common">Common fig</name>
    <dbReference type="NCBI Taxonomy" id="3494"/>
    <lineage>
        <taxon>Eukaryota</taxon>
        <taxon>Viridiplantae</taxon>
        <taxon>Streptophyta</taxon>
        <taxon>Embryophyta</taxon>
        <taxon>Tracheophyta</taxon>
        <taxon>Spermatophyta</taxon>
        <taxon>Magnoliopsida</taxon>
        <taxon>eudicotyledons</taxon>
        <taxon>Gunneridae</taxon>
        <taxon>Pentapetalae</taxon>
        <taxon>rosids</taxon>
        <taxon>fabids</taxon>
        <taxon>Rosales</taxon>
        <taxon>Moraceae</taxon>
        <taxon>Ficeae</taxon>
        <taxon>Ficus</taxon>
    </lineage>
</organism>
<dbReference type="PANTHER" id="PTHR47877">
    <property type="entry name" value="LATE EMBRYOGENESIS ABUNDANT DOMAIN-CONTAINING PROTEIN / LEA DOMAIN-CONTAINING PROTEIN"/>
    <property type="match status" value="1"/>
</dbReference>
<dbReference type="Proteomes" id="UP001187192">
    <property type="component" value="Unassembled WGS sequence"/>
</dbReference>
<sequence length="515" mass="57448">MASSKQYKTEEAEAVAKHAAKDLEEVNREKRYEEERTDVGRTETDQQYNQQQEERPGVIGTMLKAVEHVKEVVVGKSPDTTRDGEDRFAEEKLARTREVEEGRDRSEETTEEAARKMEEYKESAKERAKQAAETTKEKAEETKESAKEKAEEFAEKAKESKEEAKEKAQEYADSVAERAKQAKDATAEKAKEAKDTTVGKAAEYKDYAAEKAREAKDTTVGKAAEYKDYAAEKAREAKDTTVGKAAEYKDYAEEKARDTKEAAAQKAGEVKEKAAEKTEQGKEKLGEFKDNTAEKAKESKDTTVSKLGELKDSAAEAAKKALDFLSGKKEETKEKVAETGEKVEMEELKLKGYETTQKSGEYKDTAAERCRDDPAKEAGEGEEVLVVTLEETRPGYIAAVLQEADQETGQTFNKVGRIDDEGIIRIERKDRQGKMSLLFFDCKANNSGSALDCPLYFACILGRADLNLDLDANSGMEWKGMKLISVDIFLPDPDLDSYSVPAEAPITRLQSRPWP</sequence>
<dbReference type="Gene3D" id="6.10.140.1430">
    <property type="match status" value="3"/>
</dbReference>
<dbReference type="AlphaFoldDB" id="A0AA88D1T8"/>
<evidence type="ECO:0000259" key="3">
    <source>
        <dbReference type="Pfam" id="PF02987"/>
    </source>
</evidence>
<feature type="coiled-coil region" evidence="1">
    <location>
        <begin position="315"/>
        <end position="349"/>
    </location>
</feature>
<gene>
    <name evidence="4" type="ORF">TIFTF001_008536</name>
</gene>
<keyword evidence="5" id="KW-1185">Reference proteome</keyword>
<feature type="region of interest" description="Disordered" evidence="2">
    <location>
        <begin position="1"/>
        <end position="57"/>
    </location>
</feature>
<accession>A0AA88D1T8</accession>
<evidence type="ECO:0000313" key="5">
    <source>
        <dbReference type="Proteomes" id="UP001187192"/>
    </source>
</evidence>
<comment type="caution">
    <text evidence="4">The sequence shown here is derived from an EMBL/GenBank/DDBJ whole genome shotgun (WGS) entry which is preliminary data.</text>
</comment>
<dbReference type="Pfam" id="PF02987">
    <property type="entry name" value="LEA_4"/>
    <property type="match status" value="1"/>
</dbReference>
<name>A0AA88D1T8_FICCA</name>
<proteinExistence type="predicted"/>
<evidence type="ECO:0000313" key="4">
    <source>
        <dbReference type="EMBL" id="GMN39311.1"/>
    </source>
</evidence>
<dbReference type="InterPro" id="IPR004238">
    <property type="entry name" value="ECP63-like_dom"/>
</dbReference>
<feature type="compositionally biased region" description="Basic and acidic residues" evidence="2">
    <location>
        <begin position="7"/>
        <end position="44"/>
    </location>
</feature>
<dbReference type="EMBL" id="BTGU01000009">
    <property type="protein sequence ID" value="GMN39311.1"/>
    <property type="molecule type" value="Genomic_DNA"/>
</dbReference>
<reference evidence="4" key="1">
    <citation type="submission" date="2023-07" db="EMBL/GenBank/DDBJ databases">
        <title>draft genome sequence of fig (Ficus carica).</title>
        <authorList>
            <person name="Takahashi T."/>
            <person name="Nishimura K."/>
        </authorList>
    </citation>
    <scope>NUCLEOTIDE SEQUENCE</scope>
</reference>
<dbReference type="PANTHER" id="PTHR47877:SF4">
    <property type="entry name" value="LATE EMBRYOGENESIS ABUNDANT PROTEIN ECP63"/>
    <property type="match status" value="1"/>
</dbReference>
<dbReference type="GO" id="GO:0009631">
    <property type="term" value="P:cold acclimation"/>
    <property type="evidence" value="ECO:0007669"/>
    <property type="project" value="TreeGrafter"/>
</dbReference>
<evidence type="ECO:0000256" key="1">
    <source>
        <dbReference type="SAM" id="Coils"/>
    </source>
</evidence>
<feature type="region of interest" description="Disordered" evidence="2">
    <location>
        <begin position="74"/>
        <end position="219"/>
    </location>
</feature>
<evidence type="ECO:0000256" key="2">
    <source>
        <dbReference type="SAM" id="MobiDB-lite"/>
    </source>
</evidence>
<feature type="region of interest" description="Disordered" evidence="2">
    <location>
        <begin position="252"/>
        <end position="312"/>
    </location>
</feature>
<dbReference type="GO" id="GO:0005829">
    <property type="term" value="C:cytosol"/>
    <property type="evidence" value="ECO:0007669"/>
    <property type="project" value="TreeGrafter"/>
</dbReference>
<dbReference type="SUPFAM" id="SSF58113">
    <property type="entry name" value="Apolipoprotein A-I"/>
    <property type="match status" value="1"/>
</dbReference>
<protein>
    <recommendedName>
        <fullName evidence="3">Late embryogenesis abundant protein ECP63-like domain-containing protein</fullName>
    </recommendedName>
</protein>